<comment type="similarity">
    <text evidence="1">Belongs to the short-chain dehydrogenases/reductases (SDR) family.</text>
</comment>
<evidence type="ECO:0000313" key="2">
    <source>
        <dbReference type="EMBL" id="WRP13240.1"/>
    </source>
</evidence>
<proteinExistence type="inferred from homology"/>
<protein>
    <submittedName>
        <fullName evidence="2">SDR family NAD(P)-dependent oxidoreductase</fullName>
    </submittedName>
</protein>
<dbReference type="Gene3D" id="3.40.50.720">
    <property type="entry name" value="NAD(P)-binding Rossmann-like Domain"/>
    <property type="match status" value="1"/>
</dbReference>
<dbReference type="EMBL" id="CP141614">
    <property type="protein sequence ID" value="WRP13240.1"/>
    <property type="molecule type" value="Genomic_DNA"/>
</dbReference>
<dbReference type="InterPro" id="IPR002347">
    <property type="entry name" value="SDR_fam"/>
</dbReference>
<gene>
    <name evidence="2" type="ORF">VLY81_07175</name>
</gene>
<dbReference type="PRINTS" id="PR00081">
    <property type="entry name" value="GDHRDH"/>
</dbReference>
<dbReference type="Proteomes" id="UP001333102">
    <property type="component" value="Chromosome"/>
</dbReference>
<dbReference type="PANTHER" id="PTHR42760:SF123">
    <property type="entry name" value="OXIDOREDUCTASE"/>
    <property type="match status" value="1"/>
</dbReference>
<dbReference type="SUPFAM" id="SSF51735">
    <property type="entry name" value="NAD(P)-binding Rossmann-fold domains"/>
    <property type="match status" value="1"/>
</dbReference>
<dbReference type="CDD" id="cd05233">
    <property type="entry name" value="SDR_c"/>
    <property type="match status" value="1"/>
</dbReference>
<dbReference type="InterPro" id="IPR036291">
    <property type="entry name" value="NAD(P)-bd_dom_sf"/>
</dbReference>
<dbReference type="Pfam" id="PF00106">
    <property type="entry name" value="adh_short"/>
    <property type="match status" value="1"/>
</dbReference>
<keyword evidence="3" id="KW-1185">Reference proteome</keyword>
<reference evidence="3" key="1">
    <citation type="submission" date="2023-12" db="EMBL/GenBank/DDBJ databases">
        <title>Novel isolates from deep terrestrial aquifers shed light on the physiology and ecology of the class Limnochordia.</title>
        <authorList>
            <person name="Karnachuk O.V."/>
            <person name="Lukina A.P."/>
            <person name="Avakyan M.R."/>
            <person name="Kadnikov V."/>
            <person name="Begmatov S."/>
            <person name="Beletsky A.V."/>
            <person name="Mardanov A.V."/>
            <person name="Ravin N.V."/>
        </authorList>
    </citation>
    <scope>NUCLEOTIDE SEQUENCE [LARGE SCALE GENOMIC DNA]</scope>
    <source>
        <strain evidence="3">LN</strain>
    </source>
</reference>
<dbReference type="PANTHER" id="PTHR42760">
    <property type="entry name" value="SHORT-CHAIN DEHYDROGENASES/REDUCTASES FAMILY MEMBER"/>
    <property type="match status" value="1"/>
</dbReference>
<accession>A0ABZ1BK28</accession>
<sequence>MTTEAVGQVKTVLVTGAGQGIGRAVALAFGRAGWAVAALDVDEQGLGETLEALAGCGAPDRVALRADVADESQVAGAMAALDRRWGRLDALVANAGIADPRWAGQLDFPERPGDADALRRLTAAWDRLMAVNLRGAYVCCAAAVPLLRRSDRAAIVLMASTRALQSEPASEAYAASKGGCSP</sequence>
<evidence type="ECO:0000313" key="3">
    <source>
        <dbReference type="Proteomes" id="UP001333102"/>
    </source>
</evidence>
<evidence type="ECO:0000256" key="1">
    <source>
        <dbReference type="ARBA" id="ARBA00006484"/>
    </source>
</evidence>
<name>A0ABZ1BK28_9FIRM</name>
<organism evidence="2 3">
    <name type="scientific">Geochorda subterranea</name>
    <dbReference type="NCBI Taxonomy" id="3109564"/>
    <lineage>
        <taxon>Bacteria</taxon>
        <taxon>Bacillati</taxon>
        <taxon>Bacillota</taxon>
        <taxon>Limnochordia</taxon>
        <taxon>Limnochordales</taxon>
        <taxon>Geochordaceae</taxon>
        <taxon>Geochorda</taxon>
    </lineage>
</organism>